<evidence type="ECO:0000313" key="9">
    <source>
        <dbReference type="EMBL" id="QLL32960.1"/>
    </source>
</evidence>
<comment type="similarity">
    <text evidence="1">Belongs to the isochorismatase family.</text>
</comment>
<dbReference type="GO" id="GO:0019363">
    <property type="term" value="P:pyridine nucleotide biosynthetic process"/>
    <property type="evidence" value="ECO:0007669"/>
    <property type="project" value="UniProtKB-KW"/>
</dbReference>
<dbReference type="PANTHER" id="PTHR11080:SF2">
    <property type="entry name" value="LD05707P"/>
    <property type="match status" value="1"/>
</dbReference>
<dbReference type="GO" id="GO:0008936">
    <property type="term" value="F:nicotinamidase activity"/>
    <property type="evidence" value="ECO:0007669"/>
    <property type="project" value="UniProtKB-EC"/>
</dbReference>
<dbReference type="Proteomes" id="UP000515788">
    <property type="component" value="Chromosome 4"/>
</dbReference>
<evidence type="ECO:0000256" key="6">
    <source>
        <dbReference type="ARBA" id="ARBA00039017"/>
    </source>
</evidence>
<dbReference type="InterPro" id="IPR036380">
    <property type="entry name" value="Isochorismatase-like_sf"/>
</dbReference>
<dbReference type="EC" id="3.5.1.19" evidence="6"/>
<evidence type="ECO:0000256" key="4">
    <source>
        <dbReference type="ARBA" id="ARBA00022801"/>
    </source>
</evidence>
<feature type="domain" description="Isochorismatase-like" evidence="8">
    <location>
        <begin position="5"/>
        <end position="196"/>
    </location>
</feature>
<dbReference type="AlphaFoldDB" id="A0A7G3ZHH4"/>
<comment type="pathway">
    <text evidence="5">Cofactor biosynthesis; nicotinate biosynthesis; nicotinate from nicotinamide: step 1/1.</text>
</comment>
<evidence type="ECO:0000313" key="10">
    <source>
        <dbReference type="Proteomes" id="UP000515788"/>
    </source>
</evidence>
<evidence type="ECO:0000256" key="7">
    <source>
        <dbReference type="ARBA" id="ARBA00043224"/>
    </source>
</evidence>
<evidence type="ECO:0000256" key="3">
    <source>
        <dbReference type="ARBA" id="ARBA00022723"/>
    </source>
</evidence>
<dbReference type="KEGG" id="tgb:HG536_0D04820"/>
<organism evidence="9 10">
    <name type="scientific">Torulaspora globosa</name>
    <dbReference type="NCBI Taxonomy" id="48254"/>
    <lineage>
        <taxon>Eukaryota</taxon>
        <taxon>Fungi</taxon>
        <taxon>Dikarya</taxon>
        <taxon>Ascomycota</taxon>
        <taxon>Saccharomycotina</taxon>
        <taxon>Saccharomycetes</taxon>
        <taxon>Saccharomycetales</taxon>
        <taxon>Saccharomycetaceae</taxon>
        <taxon>Torulaspora</taxon>
    </lineage>
</organism>
<dbReference type="EMBL" id="CP059249">
    <property type="protein sequence ID" value="QLL32960.1"/>
    <property type="molecule type" value="Genomic_DNA"/>
</dbReference>
<keyword evidence="2" id="KW-0662">Pyridine nucleotide biosynthesis</keyword>
<dbReference type="InterPro" id="IPR000868">
    <property type="entry name" value="Isochorismatase-like_dom"/>
</dbReference>
<keyword evidence="10" id="KW-1185">Reference proteome</keyword>
<dbReference type="PANTHER" id="PTHR11080">
    <property type="entry name" value="PYRAZINAMIDASE/NICOTINAMIDASE"/>
    <property type="match status" value="1"/>
</dbReference>
<dbReference type="GeneID" id="59326127"/>
<dbReference type="GO" id="GO:0046872">
    <property type="term" value="F:metal ion binding"/>
    <property type="evidence" value="ECO:0007669"/>
    <property type="project" value="UniProtKB-KW"/>
</dbReference>
<reference evidence="9 10" key="1">
    <citation type="submission" date="2020-06" db="EMBL/GenBank/DDBJ databases">
        <title>The yeast mating-type switching endonuclease HO is a domesticated member of an unorthodox homing genetic element family.</title>
        <authorList>
            <person name="Coughlan A.Y."/>
            <person name="Lombardi L."/>
            <person name="Braun-Galleani S."/>
            <person name="Martos A.R."/>
            <person name="Galeote V."/>
            <person name="Bigey F."/>
            <person name="Dequin S."/>
            <person name="Byrne K.P."/>
            <person name="Wolfe K.H."/>
        </authorList>
    </citation>
    <scope>NUCLEOTIDE SEQUENCE [LARGE SCALE GENOMIC DNA]</scope>
    <source>
        <strain evidence="9 10">CBS764</strain>
    </source>
</reference>
<gene>
    <name evidence="9" type="ORF">HG536_0D04820</name>
</gene>
<name>A0A7G3ZHH4_9SACH</name>
<sequence length="214" mass="24595">MSVKALIVVDIQNDFLPGGPLQVPHGDEIIRPVVKLIEDTEQNWHRVIMTRDWHPYDHISFARTHKKPDFSPITYKSVIPNDDSTKQGTLWPVHCVQETRGSQLADPIAEEQQKLGCKIVNKGYLADREYYSAFSDIWNYHRTELNSYLDSHHITDVYVVGLALDYCVKHTAISAAKRGYNTYILKDYTRAIHSDPESMKELQKELSENGVKLI</sequence>
<dbReference type="SUPFAM" id="SSF52499">
    <property type="entry name" value="Isochorismatase-like hydrolases"/>
    <property type="match status" value="1"/>
</dbReference>
<accession>A0A7G3ZHH4</accession>
<dbReference type="RefSeq" id="XP_037139634.1">
    <property type="nucleotide sequence ID" value="XM_037283738.1"/>
</dbReference>
<evidence type="ECO:0000256" key="5">
    <source>
        <dbReference type="ARBA" id="ARBA00037900"/>
    </source>
</evidence>
<dbReference type="Pfam" id="PF00857">
    <property type="entry name" value="Isochorismatase"/>
    <property type="match status" value="1"/>
</dbReference>
<evidence type="ECO:0000256" key="2">
    <source>
        <dbReference type="ARBA" id="ARBA00022642"/>
    </source>
</evidence>
<dbReference type="OrthoDB" id="3341310at2759"/>
<evidence type="ECO:0000256" key="1">
    <source>
        <dbReference type="ARBA" id="ARBA00006336"/>
    </source>
</evidence>
<keyword evidence="4" id="KW-0378">Hydrolase</keyword>
<proteinExistence type="inferred from homology"/>
<evidence type="ECO:0000259" key="8">
    <source>
        <dbReference type="Pfam" id="PF00857"/>
    </source>
</evidence>
<dbReference type="InterPro" id="IPR052347">
    <property type="entry name" value="Isochorismatase_Nicotinamidase"/>
</dbReference>
<protein>
    <recommendedName>
        <fullName evidence="6">nicotinamidase</fullName>
        <ecNumber evidence="6">3.5.1.19</ecNumber>
    </recommendedName>
    <alternativeName>
        <fullName evidence="7">Nicotinamide deamidase</fullName>
    </alternativeName>
</protein>
<keyword evidence="3" id="KW-0479">Metal-binding</keyword>
<dbReference type="Gene3D" id="3.40.50.850">
    <property type="entry name" value="Isochorismatase-like"/>
    <property type="match status" value="1"/>
</dbReference>